<protein>
    <recommendedName>
        <fullName evidence="1">DUF7999 domain-containing protein</fullName>
    </recommendedName>
</protein>
<comment type="caution">
    <text evidence="2">The sequence shown here is derived from an EMBL/GenBank/DDBJ whole genome shotgun (WGS) entry which is preliminary data.</text>
</comment>
<dbReference type="Pfam" id="PF26006">
    <property type="entry name" value="DUF7999"/>
    <property type="match status" value="1"/>
</dbReference>
<gene>
    <name evidence="2" type="ORF">DM826_06925</name>
</gene>
<evidence type="ECO:0000313" key="2">
    <source>
        <dbReference type="EMBL" id="RJX43333.1"/>
    </source>
</evidence>
<dbReference type="AlphaFoldDB" id="A0A3A6PYL0"/>
<feature type="domain" description="DUF7999" evidence="1">
    <location>
        <begin position="1"/>
        <end position="80"/>
    </location>
</feature>
<dbReference type="Proteomes" id="UP000276588">
    <property type="component" value="Unassembled WGS sequence"/>
</dbReference>
<dbReference type="InterPro" id="IPR058312">
    <property type="entry name" value="DUF7999"/>
</dbReference>
<proteinExistence type="predicted"/>
<dbReference type="RefSeq" id="WP_120102670.1">
    <property type="nucleotide sequence ID" value="NZ_QKNY01000009.1"/>
</dbReference>
<evidence type="ECO:0000313" key="3">
    <source>
        <dbReference type="Proteomes" id="UP000276588"/>
    </source>
</evidence>
<reference evidence="2 3" key="1">
    <citation type="submission" date="2018-06" db="EMBL/GenBank/DDBJ databases">
        <title>Halonotius sp. F13-13 a new haloarchaeeon isolated from a solar saltern from Isla Cristina, Huelva, Spain.</title>
        <authorList>
            <person name="Duran-Viseras A."/>
            <person name="Sanchez-Porro C."/>
            <person name="Ventosa A."/>
        </authorList>
    </citation>
    <scope>NUCLEOTIDE SEQUENCE [LARGE SCALE GENOMIC DNA]</scope>
    <source>
        <strain evidence="2 3">F13-13</strain>
    </source>
</reference>
<accession>A0A3A6PYL0</accession>
<name>A0A3A6PYL0_9EURY</name>
<dbReference type="OrthoDB" id="340706at2157"/>
<dbReference type="EMBL" id="QKNY01000009">
    <property type="protein sequence ID" value="RJX43333.1"/>
    <property type="molecule type" value="Genomic_DNA"/>
</dbReference>
<sequence>MSAQTAERHEQCTVIAEYNAYGAMTVQSSRGKTYQIVGAASQRVAQQLAALTHNDETTVSLRQAPGRGNTWHAVAVGTASPPEPPR</sequence>
<organism evidence="2 3">
    <name type="scientific">Halonotius aquaticus</name>
    <dbReference type="NCBI Taxonomy" id="2216978"/>
    <lineage>
        <taxon>Archaea</taxon>
        <taxon>Methanobacteriati</taxon>
        <taxon>Methanobacteriota</taxon>
        <taxon>Stenosarchaea group</taxon>
        <taxon>Halobacteria</taxon>
        <taxon>Halobacteriales</taxon>
        <taxon>Haloferacaceae</taxon>
        <taxon>Halonotius</taxon>
    </lineage>
</organism>
<evidence type="ECO:0000259" key="1">
    <source>
        <dbReference type="Pfam" id="PF26006"/>
    </source>
</evidence>
<keyword evidence="3" id="KW-1185">Reference proteome</keyword>